<reference evidence="9 10" key="1">
    <citation type="submission" date="2021-04" db="EMBL/GenBank/DDBJ databases">
        <title>Complete genome sequence of Stygiolobus sp. KN-1.</title>
        <authorList>
            <person name="Nakamura K."/>
            <person name="Sakai H."/>
            <person name="Kurosawa N."/>
        </authorList>
    </citation>
    <scope>NUCLEOTIDE SEQUENCE [LARGE SCALE GENOMIC DNA]</scope>
    <source>
        <strain evidence="9 10">KN-1</strain>
    </source>
</reference>
<dbReference type="PANTHER" id="PTHR14742:SF0">
    <property type="entry name" value="RIBONUCLEASE P PROTEIN SUBUNIT P21"/>
    <property type="match status" value="1"/>
</dbReference>
<feature type="binding site" evidence="8">
    <location>
        <position position="88"/>
    </location>
    <ligand>
        <name>Zn(2+)</name>
        <dbReference type="ChEBI" id="CHEBI:29105"/>
    </ligand>
</feature>
<dbReference type="RefSeq" id="WP_420857156.1">
    <property type="nucleotide sequence ID" value="NZ_AP024597.1"/>
</dbReference>
<dbReference type="PIRSF" id="PIRSF004878">
    <property type="entry name" value="RNase_P_4"/>
    <property type="match status" value="1"/>
</dbReference>
<keyword evidence="1 8" id="KW-0963">Cytoplasm</keyword>
<dbReference type="GO" id="GO:0008270">
    <property type="term" value="F:zinc ion binding"/>
    <property type="evidence" value="ECO:0007669"/>
    <property type="project" value="UniProtKB-UniRule"/>
</dbReference>
<dbReference type="KEGG" id="csty:KN1_05500"/>
<dbReference type="EMBL" id="AP024597">
    <property type="protein sequence ID" value="BCU69253.1"/>
    <property type="molecule type" value="Genomic_DNA"/>
</dbReference>
<evidence type="ECO:0000313" key="10">
    <source>
        <dbReference type="Proteomes" id="UP000825123"/>
    </source>
</evidence>
<evidence type="ECO:0000256" key="2">
    <source>
        <dbReference type="ARBA" id="ARBA00022694"/>
    </source>
</evidence>
<comment type="function">
    <text evidence="8">Part of ribonuclease P, a protein complex that generates mature tRNA molecules by cleaving their 5'-ends.</text>
</comment>
<dbReference type="GeneID" id="66162304"/>
<keyword evidence="4 8" id="KW-0479">Metal-binding</keyword>
<comment type="subunit">
    <text evidence="8">Consists of a catalytic RNA component and at least 4-5 protein subunits.</text>
</comment>
<comment type="cofactor">
    <cofactor evidence="8">
        <name>Zn(2+)</name>
        <dbReference type="ChEBI" id="CHEBI:29105"/>
    </cofactor>
    <text evidence="8">Binds 1 zinc ion per subunit.</text>
</comment>
<protein>
    <recommendedName>
        <fullName evidence="8">Ribonuclease P protein component 4</fullName>
        <shortName evidence="8">RNase P component 4</shortName>
        <ecNumber evidence="8">3.1.26.5</ecNumber>
    </recommendedName>
    <alternativeName>
        <fullName evidence="8">Rpp21</fullName>
    </alternativeName>
</protein>
<keyword evidence="3 8" id="KW-0540">Nuclease</keyword>
<gene>
    <name evidence="8" type="primary">rnp4</name>
    <name evidence="9" type="ORF">KN1_05500</name>
</gene>
<dbReference type="GO" id="GO:0001682">
    <property type="term" value="P:tRNA 5'-leader removal"/>
    <property type="evidence" value="ECO:0007669"/>
    <property type="project" value="UniProtKB-UniRule"/>
</dbReference>
<dbReference type="EC" id="3.1.26.5" evidence="8"/>
<keyword evidence="5 8" id="KW-0255">Endonuclease</keyword>
<dbReference type="Pfam" id="PF04032">
    <property type="entry name" value="Rpr2"/>
    <property type="match status" value="1"/>
</dbReference>
<evidence type="ECO:0000256" key="1">
    <source>
        <dbReference type="ARBA" id="ARBA00022490"/>
    </source>
</evidence>
<proteinExistence type="inferred from homology"/>
<name>A0A8D5ZDR3_9CREN</name>
<keyword evidence="6 8" id="KW-0378">Hydrolase</keyword>
<keyword evidence="2 8" id="KW-0819">tRNA processing</keyword>
<dbReference type="GO" id="GO:0005737">
    <property type="term" value="C:cytoplasm"/>
    <property type="evidence" value="ECO:0007669"/>
    <property type="project" value="UniProtKB-SubCell"/>
</dbReference>
<dbReference type="Gene3D" id="1.20.5.420">
    <property type="entry name" value="Immunoglobulin FC, subunit C"/>
    <property type="match status" value="1"/>
</dbReference>
<evidence type="ECO:0000256" key="8">
    <source>
        <dbReference type="HAMAP-Rule" id="MF_00757"/>
    </source>
</evidence>
<organism evidence="9 10">
    <name type="scientific">Stygiolobus caldivivus</name>
    <dbReference type="NCBI Taxonomy" id="2824673"/>
    <lineage>
        <taxon>Archaea</taxon>
        <taxon>Thermoproteota</taxon>
        <taxon>Thermoprotei</taxon>
        <taxon>Sulfolobales</taxon>
        <taxon>Sulfolobaceae</taxon>
        <taxon>Stygiolobus</taxon>
    </lineage>
</organism>
<dbReference type="Proteomes" id="UP000825123">
    <property type="component" value="Chromosome"/>
</dbReference>
<dbReference type="PANTHER" id="PTHR14742">
    <property type="entry name" value="RIBONUCLEASE P SUBUNIT P21"/>
    <property type="match status" value="1"/>
</dbReference>
<evidence type="ECO:0000256" key="3">
    <source>
        <dbReference type="ARBA" id="ARBA00022722"/>
    </source>
</evidence>
<dbReference type="InterPro" id="IPR016432">
    <property type="entry name" value="RNP4"/>
</dbReference>
<comment type="catalytic activity">
    <reaction evidence="8">
        <text>Endonucleolytic cleavage of RNA, removing 5'-extranucleotides from tRNA precursor.</text>
        <dbReference type="EC" id="3.1.26.5"/>
    </reaction>
</comment>
<dbReference type="GO" id="GO:0004526">
    <property type="term" value="F:ribonuclease P activity"/>
    <property type="evidence" value="ECO:0007669"/>
    <property type="project" value="UniProtKB-UniRule"/>
</dbReference>
<sequence length="103" mass="12246">MKIKVMKEHKRRAIELIDLAIKEAEKNELDLARRYVSLAVNYANKYKFKLPLKYKRKFCRKCFTPLIPGLTERRRIKNKVIVVSCVCCGWIRRYPVKKTDKGS</sequence>
<comment type="similarity">
    <text evidence="8">Belongs to the eukaryotic/archaeal RNase P protein component 4 family.</text>
</comment>
<keyword evidence="10" id="KW-1185">Reference proteome</keyword>
<dbReference type="AlphaFoldDB" id="A0A8D5ZDR3"/>
<evidence type="ECO:0000256" key="4">
    <source>
        <dbReference type="ARBA" id="ARBA00022723"/>
    </source>
</evidence>
<dbReference type="HAMAP" id="MF_00757">
    <property type="entry name" value="RNase_P_4"/>
    <property type="match status" value="1"/>
</dbReference>
<feature type="binding site" evidence="8">
    <location>
        <position position="59"/>
    </location>
    <ligand>
        <name>Zn(2+)</name>
        <dbReference type="ChEBI" id="CHEBI:29105"/>
    </ligand>
</feature>
<accession>A0A8D5ZDR3</accession>
<dbReference type="GO" id="GO:0030677">
    <property type="term" value="C:ribonuclease P complex"/>
    <property type="evidence" value="ECO:0007669"/>
    <property type="project" value="UniProtKB-UniRule"/>
</dbReference>
<dbReference type="InterPro" id="IPR007175">
    <property type="entry name" value="Rpr2/Snm1/Rpp21"/>
</dbReference>
<comment type="subcellular location">
    <subcellularLocation>
        <location evidence="8">Cytoplasm</location>
    </subcellularLocation>
</comment>
<keyword evidence="7 8" id="KW-0862">Zinc</keyword>
<evidence type="ECO:0000313" key="9">
    <source>
        <dbReference type="EMBL" id="BCU69253.1"/>
    </source>
</evidence>
<feature type="binding site" evidence="8">
    <location>
        <position position="85"/>
    </location>
    <ligand>
        <name>Zn(2+)</name>
        <dbReference type="ChEBI" id="CHEBI:29105"/>
    </ligand>
</feature>
<dbReference type="Gene3D" id="6.20.50.20">
    <property type="match status" value="1"/>
</dbReference>
<evidence type="ECO:0000256" key="6">
    <source>
        <dbReference type="ARBA" id="ARBA00022801"/>
    </source>
</evidence>
<evidence type="ECO:0000256" key="7">
    <source>
        <dbReference type="ARBA" id="ARBA00022833"/>
    </source>
</evidence>
<evidence type="ECO:0000256" key="5">
    <source>
        <dbReference type="ARBA" id="ARBA00022759"/>
    </source>
</evidence>
<feature type="binding site" evidence="8">
    <location>
        <position position="62"/>
    </location>
    <ligand>
        <name>Zn(2+)</name>
        <dbReference type="ChEBI" id="CHEBI:29105"/>
    </ligand>
</feature>